<feature type="domain" description="Reverse transcriptase" evidence="1">
    <location>
        <begin position="243"/>
        <end position="492"/>
    </location>
</feature>
<reference evidence="3" key="1">
    <citation type="submission" date="2015-02" db="EMBL/GenBank/DDBJ databases">
        <title>Genome sequencing for Strongylocentrotus purpuratus.</title>
        <authorList>
            <person name="Murali S."/>
            <person name="Liu Y."/>
            <person name="Vee V."/>
            <person name="English A."/>
            <person name="Wang M."/>
            <person name="Skinner E."/>
            <person name="Han Y."/>
            <person name="Muzny D.M."/>
            <person name="Worley K.C."/>
            <person name="Gibbs R.A."/>
        </authorList>
    </citation>
    <scope>NUCLEOTIDE SEQUENCE</scope>
</reference>
<dbReference type="EnsemblMetazoa" id="XM_030995909">
    <property type="protein sequence ID" value="XP_030851769"/>
    <property type="gene ID" value="LOC115928572"/>
</dbReference>
<evidence type="ECO:0000313" key="2">
    <source>
        <dbReference type="EnsemblMetazoa" id="XP_030851769"/>
    </source>
</evidence>
<dbReference type="PANTHER" id="PTHR36688:SF1">
    <property type="entry name" value="ENDONUCLEASE_EXONUCLEASE_PHOSPHATASE DOMAIN-CONTAINING PROTEIN"/>
    <property type="match status" value="1"/>
</dbReference>
<dbReference type="PANTHER" id="PTHR36688">
    <property type="entry name" value="ENDO/EXONUCLEASE/PHOSPHATASE DOMAIN-CONTAINING PROTEIN"/>
    <property type="match status" value="1"/>
</dbReference>
<dbReference type="InterPro" id="IPR043502">
    <property type="entry name" value="DNA/RNA_pol_sf"/>
</dbReference>
<reference evidence="2" key="2">
    <citation type="submission" date="2021-01" db="UniProtKB">
        <authorList>
            <consortium name="EnsemblMetazoa"/>
        </authorList>
    </citation>
    <scope>IDENTIFICATION</scope>
</reference>
<evidence type="ECO:0000313" key="3">
    <source>
        <dbReference type="Proteomes" id="UP000007110"/>
    </source>
</evidence>
<dbReference type="Proteomes" id="UP000007110">
    <property type="component" value="Unassembled WGS sequence"/>
</dbReference>
<dbReference type="Pfam" id="PF00078">
    <property type="entry name" value="RVT_1"/>
    <property type="match status" value="1"/>
</dbReference>
<organism evidence="2 3">
    <name type="scientific">Strongylocentrotus purpuratus</name>
    <name type="common">Purple sea urchin</name>
    <dbReference type="NCBI Taxonomy" id="7668"/>
    <lineage>
        <taxon>Eukaryota</taxon>
        <taxon>Metazoa</taxon>
        <taxon>Echinodermata</taxon>
        <taxon>Eleutherozoa</taxon>
        <taxon>Echinozoa</taxon>
        <taxon>Echinoidea</taxon>
        <taxon>Euechinoidea</taxon>
        <taxon>Echinacea</taxon>
        <taxon>Camarodonta</taxon>
        <taxon>Echinidea</taxon>
        <taxon>Strongylocentrotidae</taxon>
        <taxon>Strongylocentrotus</taxon>
    </lineage>
</organism>
<dbReference type="RefSeq" id="XP_030851769.1">
    <property type="nucleotide sequence ID" value="XM_030995909.1"/>
</dbReference>
<dbReference type="InterPro" id="IPR052560">
    <property type="entry name" value="RdDP_mobile_element"/>
</dbReference>
<dbReference type="InterPro" id="IPR000477">
    <property type="entry name" value="RT_dom"/>
</dbReference>
<name>A0A7M7T3T3_STRPU</name>
<dbReference type="OrthoDB" id="409048at2759"/>
<dbReference type="PROSITE" id="PS50878">
    <property type="entry name" value="RT_POL"/>
    <property type="match status" value="1"/>
</dbReference>
<proteinExistence type="predicted"/>
<protein>
    <recommendedName>
        <fullName evidence="1">Reverse transcriptase domain-containing protein</fullName>
    </recommendedName>
</protein>
<keyword evidence="3" id="KW-1185">Reference proteome</keyword>
<dbReference type="AlphaFoldDB" id="A0A7M7T3T3"/>
<dbReference type="SUPFAM" id="SSF56672">
    <property type="entry name" value="DNA/RNA polymerases"/>
    <property type="match status" value="1"/>
</dbReference>
<dbReference type="OMA" id="KSHNTRW"/>
<sequence length="492" mass="56223">MLLASCRWKKGYNPDLSFTSERISCQTKKRVLEPIPHSQHRPIIVDITAAVVPQRVPLRRRFNFCKADWEKFAIDLDEALSDLDPVPANYDQFVRTVQEISRKHIPRGCRENYIPGLSAESALMYKEYIKPYEEDPFSEETLSAGELLMAAISEERRKSWQDLIEGVDMTHNSKRAWSTIKKISNDPRKSTPHSNVTADQVAHQLLLNGKSAHKKRHKRNPWPQVDTESTWYFDNLELQTAIDSLKNGKAAGLDDIPRVIAILKPGKDPNEAKSYIPISLLCHLFKLFERLILNRLGPVTEQHLIPEQAGFRPGRSCTGQVLNLTQHIEDGFEKNEPTGVVFVDLTAAYDTVNHRILLDKLYTMTKDSHLTKLIQMLLENRRFYVELNGKRSRWRKQKNGLPQGSVLAPVLFNVYTNDQPVYPGTRSFIYADDLGIAAQNSHIDKIETTLSSALNNLTDYYNNNHLKANPAKTQVSLFHLRNYNAGKKLSLK</sequence>
<dbReference type="GeneID" id="115928572"/>
<dbReference type="CDD" id="cd01650">
    <property type="entry name" value="RT_nLTR_like"/>
    <property type="match status" value="1"/>
</dbReference>
<dbReference type="InParanoid" id="A0A7M7T3T3"/>
<accession>A0A7M7T3T3</accession>
<evidence type="ECO:0000259" key="1">
    <source>
        <dbReference type="PROSITE" id="PS50878"/>
    </source>
</evidence>
<dbReference type="KEGG" id="spu:115928572"/>